<reference evidence="1 2" key="1">
    <citation type="journal article" date="2018" name="Arch. Microbiol.">
        <title>New insights into the metabolic potential of the phototrophic purple bacterium Rhodopila globiformis DSM 161(T) from its draft genome sequence and evidence for a vanadium-dependent nitrogenase.</title>
        <authorList>
            <person name="Imhoff J.F."/>
            <person name="Rahn T."/>
            <person name="Kunzel S."/>
            <person name="Neulinger S.C."/>
        </authorList>
    </citation>
    <scope>NUCLEOTIDE SEQUENCE [LARGE SCALE GENOMIC DNA]</scope>
    <source>
        <strain evidence="1 2">DSM 161</strain>
    </source>
</reference>
<sequence>MERRNATAAVIGAGDFIGGAIARKFAAEGFTVFAGRRNGEKLAPLLAEIEATGGRATGRSLDARKEHDITAFLQEAETAAPLDVCIFNIGANVNFPLLETTERVFRKVWEMACYSGFLAGREAARLMLPRGRGAIFFTGATASLRGGSGYAAFAAAKFGLRAVAQSAARELGPKNIHVAHLVIDSGVDTAWVRERIRQREGDEALKNLDPNRLMRPEAVAEAYWQLYRQPRDAWTFEMEIRPFGETW</sequence>
<comment type="caution">
    <text evidence="1">The sequence shown here is derived from an EMBL/GenBank/DDBJ whole genome shotgun (WGS) entry which is preliminary data.</text>
</comment>
<organism evidence="1 2">
    <name type="scientific">Rhodopila globiformis</name>
    <name type="common">Rhodopseudomonas globiformis</name>
    <dbReference type="NCBI Taxonomy" id="1071"/>
    <lineage>
        <taxon>Bacteria</taxon>
        <taxon>Pseudomonadati</taxon>
        <taxon>Pseudomonadota</taxon>
        <taxon>Alphaproteobacteria</taxon>
        <taxon>Acetobacterales</taxon>
        <taxon>Acetobacteraceae</taxon>
        <taxon>Rhodopila</taxon>
    </lineage>
</organism>
<dbReference type="PRINTS" id="PR00081">
    <property type="entry name" value="GDHRDH"/>
</dbReference>
<dbReference type="PANTHER" id="PTHR43431:SF7">
    <property type="entry name" value="OXIDOREDUCTASE, SHORT CHAIN DEHYDROGENASE_REDUCTASE FAMILY (AFU_ORTHOLOGUE AFUA_5G14000)"/>
    <property type="match status" value="1"/>
</dbReference>
<name>A0A2S6NLY4_RHOGL</name>
<dbReference type="RefSeq" id="WP_104517677.1">
    <property type="nucleotide sequence ID" value="NZ_NHRY01000055.1"/>
</dbReference>
<dbReference type="Pfam" id="PF00106">
    <property type="entry name" value="adh_short"/>
    <property type="match status" value="1"/>
</dbReference>
<dbReference type="PANTHER" id="PTHR43431">
    <property type="entry name" value="OXIDOREDUCTASE, SHORT CHAIN DEHYDROGENASE/REDUCTASE FAMILY (AFU_ORTHOLOGUE AFUA_5G14000)"/>
    <property type="match status" value="1"/>
</dbReference>
<dbReference type="InterPro" id="IPR002347">
    <property type="entry name" value="SDR_fam"/>
</dbReference>
<dbReference type="InterPro" id="IPR036291">
    <property type="entry name" value="NAD(P)-bd_dom_sf"/>
</dbReference>
<protein>
    <submittedName>
        <fullName evidence="1">Short-chain dehydrogenase</fullName>
    </submittedName>
</protein>
<dbReference type="AlphaFoldDB" id="A0A2S6NLY4"/>
<gene>
    <name evidence="1" type="ORF">CCS01_04625</name>
</gene>
<evidence type="ECO:0000313" key="1">
    <source>
        <dbReference type="EMBL" id="PPQ36652.1"/>
    </source>
</evidence>
<accession>A0A2S6NLY4</accession>
<dbReference type="Gene3D" id="3.40.50.720">
    <property type="entry name" value="NAD(P)-binding Rossmann-like Domain"/>
    <property type="match status" value="1"/>
</dbReference>
<evidence type="ECO:0000313" key="2">
    <source>
        <dbReference type="Proteomes" id="UP000239724"/>
    </source>
</evidence>
<dbReference type="EMBL" id="NHRY01000055">
    <property type="protein sequence ID" value="PPQ36652.1"/>
    <property type="molecule type" value="Genomic_DNA"/>
</dbReference>
<proteinExistence type="predicted"/>
<dbReference type="OrthoDB" id="5513072at2"/>
<dbReference type="Proteomes" id="UP000239724">
    <property type="component" value="Unassembled WGS sequence"/>
</dbReference>
<dbReference type="SUPFAM" id="SSF51735">
    <property type="entry name" value="NAD(P)-binding Rossmann-fold domains"/>
    <property type="match status" value="1"/>
</dbReference>
<keyword evidence="2" id="KW-1185">Reference proteome</keyword>